<dbReference type="InterPro" id="IPR006058">
    <property type="entry name" value="2Fe2S_fd_BS"/>
</dbReference>
<sequence>MNVELTVNGSAHRLDVEPRTSLADALRDGLRLTGTTLGCEHGVCGSCTVLVDGTAIRSCLVLAVQADGADIRTVEGLAGDGEPHPLQEAFAAEHALQCGFCTPGFLMLLAGALAEEPDLDHDERRLDEVLASNLCRCTGYAGIRRAAARAARRMRGDVAPADHAADPYEPERGSWS</sequence>
<dbReference type="Gene3D" id="3.10.20.30">
    <property type="match status" value="1"/>
</dbReference>
<keyword evidence="5" id="KW-0411">Iron-sulfur</keyword>
<keyword evidence="3" id="KW-0560">Oxidoreductase</keyword>
<dbReference type="PROSITE" id="PS00197">
    <property type="entry name" value="2FE2S_FER_1"/>
    <property type="match status" value="1"/>
</dbReference>
<comment type="caution">
    <text evidence="8">The sequence shown here is derived from an EMBL/GenBank/DDBJ whole genome shotgun (WGS) entry which is preliminary data.</text>
</comment>
<dbReference type="InterPro" id="IPR012675">
    <property type="entry name" value="Beta-grasp_dom_sf"/>
</dbReference>
<dbReference type="FunFam" id="3.10.20.30:FF:000020">
    <property type="entry name" value="Xanthine dehydrogenase iron-sulfur subunit"/>
    <property type="match status" value="1"/>
</dbReference>
<evidence type="ECO:0000256" key="5">
    <source>
        <dbReference type="ARBA" id="ARBA00023014"/>
    </source>
</evidence>
<comment type="pathway">
    <text evidence="6">Alkaloid degradation; nicotine degradation.</text>
</comment>
<organism evidence="8 9">
    <name type="scientific">Nonomuraea diastatica</name>
    <dbReference type="NCBI Taxonomy" id="1848329"/>
    <lineage>
        <taxon>Bacteria</taxon>
        <taxon>Bacillati</taxon>
        <taxon>Actinomycetota</taxon>
        <taxon>Actinomycetes</taxon>
        <taxon>Streptosporangiales</taxon>
        <taxon>Streptosporangiaceae</taxon>
        <taxon>Nonomuraea</taxon>
    </lineage>
</organism>
<dbReference type="InterPro" id="IPR036010">
    <property type="entry name" value="2Fe-2S_ferredoxin-like_sf"/>
</dbReference>
<evidence type="ECO:0000256" key="2">
    <source>
        <dbReference type="ARBA" id="ARBA00022723"/>
    </source>
</evidence>
<evidence type="ECO:0000313" key="9">
    <source>
        <dbReference type="Proteomes" id="UP000294543"/>
    </source>
</evidence>
<keyword evidence="4" id="KW-0408">Iron</keyword>
<keyword evidence="1" id="KW-0001">2Fe-2S</keyword>
<dbReference type="SUPFAM" id="SSF47741">
    <property type="entry name" value="CO dehydrogenase ISP C-domain like"/>
    <property type="match status" value="1"/>
</dbReference>
<dbReference type="PANTHER" id="PTHR44379:SF5">
    <property type="entry name" value="OXIDOREDUCTASE WITH IRON-SULFUR SUBUNIT"/>
    <property type="match status" value="1"/>
</dbReference>
<protein>
    <submittedName>
        <fullName evidence="8">(2Fe-2S)-binding protein</fullName>
    </submittedName>
</protein>
<reference evidence="8 9" key="1">
    <citation type="submission" date="2019-03" db="EMBL/GenBank/DDBJ databases">
        <title>Draft genome sequences of novel Actinobacteria.</title>
        <authorList>
            <person name="Sahin N."/>
            <person name="Ay H."/>
            <person name="Saygin H."/>
        </authorList>
    </citation>
    <scope>NUCLEOTIDE SEQUENCE [LARGE SCALE GENOMIC DNA]</scope>
    <source>
        <strain evidence="8 9">KC712</strain>
    </source>
</reference>
<dbReference type="EMBL" id="SMKP01000024">
    <property type="protein sequence ID" value="TDD22579.1"/>
    <property type="molecule type" value="Genomic_DNA"/>
</dbReference>
<feature type="domain" description="2Fe-2S ferredoxin-type" evidence="7">
    <location>
        <begin position="1"/>
        <end position="77"/>
    </location>
</feature>
<dbReference type="CDD" id="cd00207">
    <property type="entry name" value="fer2"/>
    <property type="match status" value="1"/>
</dbReference>
<dbReference type="PANTHER" id="PTHR44379">
    <property type="entry name" value="OXIDOREDUCTASE WITH IRON-SULFUR SUBUNIT"/>
    <property type="match status" value="1"/>
</dbReference>
<proteinExistence type="predicted"/>
<dbReference type="InterPro" id="IPR051452">
    <property type="entry name" value="Diverse_Oxidoreductases"/>
</dbReference>
<evidence type="ECO:0000256" key="1">
    <source>
        <dbReference type="ARBA" id="ARBA00022714"/>
    </source>
</evidence>
<dbReference type="SUPFAM" id="SSF54292">
    <property type="entry name" value="2Fe-2S ferredoxin-like"/>
    <property type="match status" value="1"/>
</dbReference>
<evidence type="ECO:0000256" key="3">
    <source>
        <dbReference type="ARBA" id="ARBA00023002"/>
    </source>
</evidence>
<dbReference type="GO" id="GO:0016491">
    <property type="term" value="F:oxidoreductase activity"/>
    <property type="evidence" value="ECO:0007669"/>
    <property type="project" value="UniProtKB-KW"/>
</dbReference>
<dbReference type="GO" id="GO:0046872">
    <property type="term" value="F:metal ion binding"/>
    <property type="evidence" value="ECO:0007669"/>
    <property type="project" value="UniProtKB-KW"/>
</dbReference>
<gene>
    <name evidence="8" type="ORF">E1294_11315</name>
</gene>
<dbReference type="Gene3D" id="1.10.150.120">
    <property type="entry name" value="[2Fe-2S]-binding domain"/>
    <property type="match status" value="1"/>
</dbReference>
<accession>A0A4R4WXM3</accession>
<evidence type="ECO:0000259" key="7">
    <source>
        <dbReference type="PROSITE" id="PS51085"/>
    </source>
</evidence>
<dbReference type="InterPro" id="IPR001041">
    <property type="entry name" value="2Fe-2S_ferredoxin-type"/>
</dbReference>
<dbReference type="GO" id="GO:0051537">
    <property type="term" value="F:2 iron, 2 sulfur cluster binding"/>
    <property type="evidence" value="ECO:0007669"/>
    <property type="project" value="UniProtKB-KW"/>
</dbReference>
<evidence type="ECO:0000256" key="4">
    <source>
        <dbReference type="ARBA" id="ARBA00023004"/>
    </source>
</evidence>
<dbReference type="RefSeq" id="WP_132507574.1">
    <property type="nucleotide sequence ID" value="NZ_SMKP01000024.1"/>
</dbReference>
<dbReference type="Pfam" id="PF01799">
    <property type="entry name" value="Fer2_2"/>
    <property type="match status" value="1"/>
</dbReference>
<dbReference type="Proteomes" id="UP000294543">
    <property type="component" value="Unassembled WGS sequence"/>
</dbReference>
<dbReference type="Pfam" id="PF00111">
    <property type="entry name" value="Fer2"/>
    <property type="match status" value="1"/>
</dbReference>
<dbReference type="InterPro" id="IPR036884">
    <property type="entry name" value="2Fe-2S-bd_dom_sf"/>
</dbReference>
<dbReference type="PROSITE" id="PS51085">
    <property type="entry name" value="2FE2S_FER_2"/>
    <property type="match status" value="1"/>
</dbReference>
<keyword evidence="9" id="KW-1185">Reference proteome</keyword>
<dbReference type="AlphaFoldDB" id="A0A4R4WXM3"/>
<evidence type="ECO:0000313" key="8">
    <source>
        <dbReference type="EMBL" id="TDD22579.1"/>
    </source>
</evidence>
<keyword evidence="2" id="KW-0479">Metal-binding</keyword>
<dbReference type="InterPro" id="IPR002888">
    <property type="entry name" value="2Fe-2S-bd"/>
</dbReference>
<dbReference type="OrthoDB" id="3530637at2"/>
<name>A0A4R4WXM3_9ACTN</name>
<evidence type="ECO:0000256" key="6">
    <source>
        <dbReference type="ARBA" id="ARBA00060707"/>
    </source>
</evidence>